<dbReference type="Proteomes" id="UP001595961">
    <property type="component" value="Unassembled WGS sequence"/>
</dbReference>
<protein>
    <submittedName>
        <fullName evidence="1">Uncharacterized protein</fullName>
    </submittedName>
</protein>
<evidence type="ECO:0000313" key="2">
    <source>
        <dbReference type="Proteomes" id="UP001595961"/>
    </source>
</evidence>
<comment type="caution">
    <text evidence="1">The sequence shown here is derived from an EMBL/GenBank/DDBJ whole genome shotgun (WGS) entry which is preliminary data.</text>
</comment>
<organism evidence="1 2">
    <name type="scientific">Dyella halodurans</name>
    <dbReference type="NCBI Taxonomy" id="1920171"/>
    <lineage>
        <taxon>Bacteria</taxon>
        <taxon>Pseudomonadati</taxon>
        <taxon>Pseudomonadota</taxon>
        <taxon>Gammaproteobacteria</taxon>
        <taxon>Lysobacterales</taxon>
        <taxon>Rhodanobacteraceae</taxon>
        <taxon>Dyella</taxon>
    </lineage>
</organism>
<dbReference type="RefSeq" id="WP_266150832.1">
    <property type="nucleotide sequence ID" value="NZ_CP064028.1"/>
</dbReference>
<keyword evidence="2" id="KW-1185">Reference proteome</keyword>
<proteinExistence type="predicted"/>
<sequence>MVIHEHGVQSASVDFSIHGMAEVGRILLCEGNNLALDWGIVHGNDTSRPESFRSLAQELSTVVLFRALVDMEKCPRQGKRTDLDGNGLPVHIATCTTIQWMIRDPEQPKVSKGC</sequence>
<gene>
    <name evidence="1" type="ORF">ACFO5W_06755</name>
</gene>
<name>A0ABV9C043_9GAMM</name>
<accession>A0ABV9C043</accession>
<evidence type="ECO:0000313" key="1">
    <source>
        <dbReference type="EMBL" id="MFC4526336.1"/>
    </source>
</evidence>
<dbReference type="EMBL" id="JBHSGA010000011">
    <property type="protein sequence ID" value="MFC4526336.1"/>
    <property type="molecule type" value="Genomic_DNA"/>
</dbReference>
<reference evidence="2" key="1">
    <citation type="journal article" date="2019" name="Int. J. Syst. Evol. Microbiol.">
        <title>The Global Catalogue of Microorganisms (GCM) 10K type strain sequencing project: providing services to taxonomists for standard genome sequencing and annotation.</title>
        <authorList>
            <consortium name="The Broad Institute Genomics Platform"/>
            <consortium name="The Broad Institute Genome Sequencing Center for Infectious Disease"/>
            <person name="Wu L."/>
            <person name="Ma J."/>
        </authorList>
    </citation>
    <scope>NUCLEOTIDE SEQUENCE [LARGE SCALE GENOMIC DNA]</scope>
    <source>
        <strain evidence="2">CCM 4481</strain>
    </source>
</reference>